<dbReference type="Proteomes" id="UP001162131">
    <property type="component" value="Unassembled WGS sequence"/>
</dbReference>
<evidence type="ECO:0000313" key="14">
    <source>
        <dbReference type="Proteomes" id="UP001162131"/>
    </source>
</evidence>
<keyword evidence="3 10" id="KW-0812">Transmembrane</keyword>
<dbReference type="EMBL" id="CAJZBQ010000015">
    <property type="protein sequence ID" value="CAG9316286.1"/>
    <property type="molecule type" value="Genomic_DNA"/>
</dbReference>
<accession>A0AAU9J3G2</accession>
<feature type="chain" id="PRO_5043650493" description="Malectin domain-containing protein" evidence="11">
    <location>
        <begin position="30"/>
        <end position="274"/>
    </location>
</feature>
<evidence type="ECO:0000256" key="6">
    <source>
        <dbReference type="ARBA" id="ARBA00022989"/>
    </source>
</evidence>
<comment type="subcellular location">
    <subcellularLocation>
        <location evidence="1">Endoplasmic reticulum membrane</location>
        <topology evidence="1">Single-pass type I membrane protein</topology>
    </subcellularLocation>
</comment>
<evidence type="ECO:0000256" key="7">
    <source>
        <dbReference type="ARBA" id="ARBA00023136"/>
    </source>
</evidence>
<evidence type="ECO:0000256" key="8">
    <source>
        <dbReference type="ARBA" id="ARBA00023180"/>
    </source>
</evidence>
<dbReference type="InterPro" id="IPR021720">
    <property type="entry name" value="Malectin_dom"/>
</dbReference>
<keyword evidence="7 10" id="KW-0472">Membrane</keyword>
<feature type="domain" description="Malectin" evidence="12">
    <location>
        <begin position="32"/>
        <end position="189"/>
    </location>
</feature>
<reference evidence="13" key="1">
    <citation type="submission" date="2021-09" db="EMBL/GenBank/DDBJ databases">
        <authorList>
            <consortium name="AG Swart"/>
            <person name="Singh M."/>
            <person name="Singh A."/>
            <person name="Seah K."/>
            <person name="Emmerich C."/>
        </authorList>
    </citation>
    <scope>NUCLEOTIDE SEQUENCE</scope>
    <source>
        <strain evidence="13">ATCC30299</strain>
    </source>
</reference>
<gene>
    <name evidence="13" type="ORF">BSTOLATCC_MIC15721</name>
</gene>
<dbReference type="Pfam" id="PF11721">
    <property type="entry name" value="Malectin"/>
    <property type="match status" value="1"/>
</dbReference>
<evidence type="ECO:0000256" key="4">
    <source>
        <dbReference type="ARBA" id="ARBA00022729"/>
    </source>
</evidence>
<comment type="similarity">
    <text evidence="2">Belongs to the malectin family.</text>
</comment>
<evidence type="ECO:0000256" key="11">
    <source>
        <dbReference type="SAM" id="SignalP"/>
    </source>
</evidence>
<evidence type="ECO:0000313" key="13">
    <source>
        <dbReference type="EMBL" id="CAG9316286.1"/>
    </source>
</evidence>
<protein>
    <recommendedName>
        <fullName evidence="12">Malectin domain-containing protein</fullName>
    </recommendedName>
</protein>
<dbReference type="InterPro" id="IPR039155">
    <property type="entry name" value="MLEC"/>
</dbReference>
<feature type="signal peptide" evidence="11">
    <location>
        <begin position="1"/>
        <end position="29"/>
    </location>
</feature>
<feature type="transmembrane region" description="Helical" evidence="10">
    <location>
        <begin position="244"/>
        <end position="266"/>
    </location>
</feature>
<sequence length="274" mass="31441">MLSCLAMIITNMSMKFLIILGISFIPSFGQSIYAVNCGGEEYIDSSGVLWLKDQDYKGGVAISPGKNKYVKYTKDPTIYQTERYSTDNFSYRIPLPAPGSYIIILKFAEFSEANIKRQFNIALGSNVVIYALDIYDNVKDSAAYDIFIPITVTEDKIYWYNTPLLSAVENDKILINFNKTRSNPKVSGIMLFKGILQDTDYYEQDKRIKHYKQLYQNKQEIEESNSPYHQSKAKTINTGEVFTGLYVIKTYPMTLMFSSILFYIIFQKLIPKAK</sequence>
<comment type="caution">
    <text evidence="13">The sequence shown here is derived from an EMBL/GenBank/DDBJ whole genome shotgun (WGS) entry which is preliminary data.</text>
</comment>
<keyword evidence="6 10" id="KW-1133">Transmembrane helix</keyword>
<dbReference type="AlphaFoldDB" id="A0AAU9J3G2"/>
<evidence type="ECO:0000256" key="1">
    <source>
        <dbReference type="ARBA" id="ARBA00004115"/>
    </source>
</evidence>
<dbReference type="GO" id="GO:0005789">
    <property type="term" value="C:endoplasmic reticulum membrane"/>
    <property type="evidence" value="ECO:0007669"/>
    <property type="project" value="UniProtKB-SubCell"/>
</dbReference>
<dbReference type="GO" id="GO:0030246">
    <property type="term" value="F:carbohydrate binding"/>
    <property type="evidence" value="ECO:0007669"/>
    <property type="project" value="InterPro"/>
</dbReference>
<evidence type="ECO:0000256" key="5">
    <source>
        <dbReference type="ARBA" id="ARBA00022824"/>
    </source>
</evidence>
<keyword evidence="4 11" id="KW-0732">Signal</keyword>
<evidence type="ECO:0000259" key="12">
    <source>
        <dbReference type="Pfam" id="PF11721"/>
    </source>
</evidence>
<evidence type="ECO:0000256" key="10">
    <source>
        <dbReference type="SAM" id="Phobius"/>
    </source>
</evidence>
<dbReference type="Gene3D" id="2.60.120.430">
    <property type="entry name" value="Galactose-binding lectin"/>
    <property type="match status" value="1"/>
</dbReference>
<keyword evidence="14" id="KW-1185">Reference proteome</keyword>
<dbReference type="PANTHER" id="PTHR13460">
    <property type="match status" value="1"/>
</dbReference>
<evidence type="ECO:0000256" key="2">
    <source>
        <dbReference type="ARBA" id="ARBA00009141"/>
    </source>
</evidence>
<keyword evidence="8" id="KW-0325">Glycoprotein</keyword>
<evidence type="ECO:0000256" key="9">
    <source>
        <dbReference type="ARBA" id="ARBA00023277"/>
    </source>
</evidence>
<evidence type="ECO:0000256" key="3">
    <source>
        <dbReference type="ARBA" id="ARBA00022692"/>
    </source>
</evidence>
<organism evidence="13 14">
    <name type="scientific">Blepharisma stoltei</name>
    <dbReference type="NCBI Taxonomy" id="1481888"/>
    <lineage>
        <taxon>Eukaryota</taxon>
        <taxon>Sar</taxon>
        <taxon>Alveolata</taxon>
        <taxon>Ciliophora</taxon>
        <taxon>Postciliodesmatophora</taxon>
        <taxon>Heterotrichea</taxon>
        <taxon>Heterotrichida</taxon>
        <taxon>Blepharismidae</taxon>
        <taxon>Blepharisma</taxon>
    </lineage>
</organism>
<proteinExistence type="inferred from homology"/>
<dbReference type="PANTHER" id="PTHR13460:SF0">
    <property type="entry name" value="MALECTIN"/>
    <property type="match status" value="1"/>
</dbReference>
<keyword evidence="5" id="KW-0256">Endoplasmic reticulum</keyword>
<name>A0AAU9J3G2_9CILI</name>
<keyword evidence="9" id="KW-0119">Carbohydrate metabolism</keyword>